<comment type="similarity">
    <text evidence="1">Belongs to the Skp family.</text>
</comment>
<dbReference type="PANTHER" id="PTHR35089:SF1">
    <property type="entry name" value="CHAPERONE PROTEIN SKP"/>
    <property type="match status" value="1"/>
</dbReference>
<accession>A0A1Y6CK92</accession>
<evidence type="ECO:0000256" key="1">
    <source>
        <dbReference type="ARBA" id="ARBA00009091"/>
    </source>
</evidence>
<feature type="signal peptide" evidence="4">
    <location>
        <begin position="1"/>
        <end position="24"/>
    </location>
</feature>
<dbReference type="EMBL" id="FWZX01000029">
    <property type="protein sequence ID" value="SMF70573.1"/>
    <property type="molecule type" value="Genomic_DNA"/>
</dbReference>
<name>A0A1Y6CK92_9PROT</name>
<evidence type="ECO:0000256" key="4">
    <source>
        <dbReference type="SAM" id="SignalP"/>
    </source>
</evidence>
<evidence type="ECO:0000256" key="3">
    <source>
        <dbReference type="SAM" id="Coils"/>
    </source>
</evidence>
<dbReference type="SUPFAM" id="SSF111384">
    <property type="entry name" value="OmpH-like"/>
    <property type="match status" value="1"/>
</dbReference>
<reference evidence="5 6" key="1">
    <citation type="submission" date="2017-04" db="EMBL/GenBank/DDBJ databases">
        <authorList>
            <person name="Afonso C.L."/>
            <person name="Miller P.J."/>
            <person name="Scott M.A."/>
            <person name="Spackman E."/>
            <person name="Goraichik I."/>
            <person name="Dimitrov K.M."/>
            <person name="Suarez D.L."/>
            <person name="Swayne D.E."/>
        </authorList>
    </citation>
    <scope>NUCLEOTIDE SEQUENCE [LARGE SCALE GENOMIC DNA]</scope>
    <source>
        <strain evidence="5 6">USBA 355</strain>
    </source>
</reference>
<dbReference type="STRING" id="560819.SAMN05428998_12957"/>
<gene>
    <name evidence="5" type="ORF">SAMN05428998_12957</name>
</gene>
<proteinExistence type="inferred from homology"/>
<organism evidence="5 6">
    <name type="scientific">Tistlia consotensis USBA 355</name>
    <dbReference type="NCBI Taxonomy" id="560819"/>
    <lineage>
        <taxon>Bacteria</taxon>
        <taxon>Pseudomonadati</taxon>
        <taxon>Pseudomonadota</taxon>
        <taxon>Alphaproteobacteria</taxon>
        <taxon>Rhodospirillales</taxon>
        <taxon>Rhodovibrionaceae</taxon>
        <taxon>Tistlia</taxon>
    </lineage>
</organism>
<keyword evidence="6" id="KW-1185">Reference proteome</keyword>
<keyword evidence="3" id="KW-0175">Coiled coil</keyword>
<evidence type="ECO:0000313" key="5">
    <source>
        <dbReference type="EMBL" id="SMF70573.1"/>
    </source>
</evidence>
<feature type="coiled-coil region" evidence="3">
    <location>
        <begin position="64"/>
        <end position="121"/>
    </location>
</feature>
<evidence type="ECO:0000256" key="2">
    <source>
        <dbReference type="ARBA" id="ARBA00022729"/>
    </source>
</evidence>
<dbReference type="InterPro" id="IPR024930">
    <property type="entry name" value="Skp_dom_sf"/>
</dbReference>
<dbReference type="Proteomes" id="UP000192917">
    <property type="component" value="Unassembled WGS sequence"/>
</dbReference>
<dbReference type="GO" id="GO:0051082">
    <property type="term" value="F:unfolded protein binding"/>
    <property type="evidence" value="ECO:0007669"/>
    <property type="project" value="InterPro"/>
</dbReference>
<evidence type="ECO:0000313" key="6">
    <source>
        <dbReference type="Proteomes" id="UP000192917"/>
    </source>
</evidence>
<dbReference type="GO" id="GO:0005829">
    <property type="term" value="C:cytosol"/>
    <property type="evidence" value="ECO:0007669"/>
    <property type="project" value="TreeGrafter"/>
</dbReference>
<dbReference type="InterPro" id="IPR005632">
    <property type="entry name" value="Chaperone_Skp"/>
</dbReference>
<dbReference type="Gene3D" id="3.30.910.20">
    <property type="entry name" value="Skp domain"/>
    <property type="match status" value="1"/>
</dbReference>
<dbReference type="SMART" id="SM00935">
    <property type="entry name" value="OmpH"/>
    <property type="match status" value="1"/>
</dbReference>
<dbReference type="GO" id="GO:0050821">
    <property type="term" value="P:protein stabilization"/>
    <property type="evidence" value="ECO:0007669"/>
    <property type="project" value="TreeGrafter"/>
</dbReference>
<sequence>MFRFRRLAAVSASFVLGVALALTAADSAAAQRQDRSTAAAPAPRIMVVDSQRILREADAVKLLQSGIEAERDAFREQIRQHETELREADAVLNRERPTISNEEYLKRRHALEQRYAGYQSDVADRRRALEGRFSKGMHIVESKLMEIVGELAKERNVNLVLPKSAVLLADSDYDATDEVMKRLNAALPRVVLPEE</sequence>
<feature type="chain" id="PRO_5013096925" evidence="4">
    <location>
        <begin position="25"/>
        <end position="195"/>
    </location>
</feature>
<dbReference type="AlphaFoldDB" id="A0A1Y6CK92"/>
<keyword evidence="2 4" id="KW-0732">Signal</keyword>
<protein>
    <submittedName>
        <fullName evidence="5">Periplasmic chaperone for outer membrane proteins Skp</fullName>
    </submittedName>
</protein>
<dbReference type="PANTHER" id="PTHR35089">
    <property type="entry name" value="CHAPERONE PROTEIN SKP"/>
    <property type="match status" value="1"/>
</dbReference>
<dbReference type="Pfam" id="PF03938">
    <property type="entry name" value="OmpH"/>
    <property type="match status" value="1"/>
</dbReference>